<organism evidence="5 6">
    <name type="scientific">Candidatus Kaiserbacteria bacterium RIFCSPHIGHO2_01_FULL_54_36b</name>
    <dbReference type="NCBI Taxonomy" id="1798483"/>
    <lineage>
        <taxon>Bacteria</taxon>
        <taxon>Candidatus Kaiseribacteriota</taxon>
    </lineage>
</organism>
<reference evidence="5 6" key="1">
    <citation type="journal article" date="2016" name="Nat. Commun.">
        <title>Thousands of microbial genomes shed light on interconnected biogeochemical processes in an aquifer system.</title>
        <authorList>
            <person name="Anantharaman K."/>
            <person name="Brown C.T."/>
            <person name="Hug L.A."/>
            <person name="Sharon I."/>
            <person name="Castelle C.J."/>
            <person name="Probst A.J."/>
            <person name="Thomas B.C."/>
            <person name="Singh A."/>
            <person name="Wilkins M.J."/>
            <person name="Karaoz U."/>
            <person name="Brodie E.L."/>
            <person name="Williams K.H."/>
            <person name="Hubbard S.S."/>
            <person name="Banfield J.F."/>
        </authorList>
    </citation>
    <scope>NUCLEOTIDE SEQUENCE [LARGE SCALE GENOMIC DNA]</scope>
</reference>
<gene>
    <name evidence="5" type="ORF">A2704_02225</name>
</gene>
<dbReference type="AlphaFoldDB" id="A0A1F6CMP4"/>
<dbReference type="GO" id="GO:0019521">
    <property type="term" value="P:D-gluconate metabolic process"/>
    <property type="evidence" value="ECO:0007669"/>
    <property type="project" value="UniProtKB-KW"/>
</dbReference>
<evidence type="ECO:0000313" key="6">
    <source>
        <dbReference type="Proteomes" id="UP000176445"/>
    </source>
</evidence>
<evidence type="ECO:0000259" key="4">
    <source>
        <dbReference type="SMART" id="SM01350"/>
    </source>
</evidence>
<dbReference type="InterPro" id="IPR006114">
    <property type="entry name" value="6PGDH_C"/>
</dbReference>
<dbReference type="InterPro" id="IPR006183">
    <property type="entry name" value="Pgluconate_DH"/>
</dbReference>
<dbReference type="Pfam" id="PF00393">
    <property type="entry name" value="6PGD"/>
    <property type="match status" value="1"/>
</dbReference>
<keyword evidence="2" id="KW-0560">Oxidoreductase</keyword>
<comment type="caution">
    <text evidence="5">The sequence shown here is derived from an EMBL/GenBank/DDBJ whole genome shotgun (WGS) entry which is preliminary data.</text>
</comment>
<comment type="similarity">
    <text evidence="1">Belongs to the 6-phosphogluconate dehydrogenase family.</text>
</comment>
<dbReference type="InterPro" id="IPR006115">
    <property type="entry name" value="6PGDH_NADP-bd"/>
</dbReference>
<dbReference type="InterPro" id="IPR036291">
    <property type="entry name" value="NAD(P)-bd_dom_sf"/>
</dbReference>
<proteinExistence type="inferred from homology"/>
<dbReference type="NCBIfam" id="NF007161">
    <property type="entry name" value="PRK09599.1"/>
    <property type="match status" value="1"/>
</dbReference>
<evidence type="ECO:0000313" key="5">
    <source>
        <dbReference type="EMBL" id="OGG50486.1"/>
    </source>
</evidence>
<dbReference type="EMBL" id="MFKW01000051">
    <property type="protein sequence ID" value="OGG50486.1"/>
    <property type="molecule type" value="Genomic_DNA"/>
</dbReference>
<dbReference type="Proteomes" id="UP000176445">
    <property type="component" value="Unassembled WGS sequence"/>
</dbReference>
<feature type="domain" description="6-phosphogluconate dehydrogenase C-terminal" evidence="4">
    <location>
        <begin position="182"/>
        <end position="310"/>
    </location>
</feature>
<name>A0A1F6CMP4_9BACT</name>
<dbReference type="InterPro" id="IPR013328">
    <property type="entry name" value="6PGD_dom2"/>
</dbReference>
<sequence length="314" mass="33448">MTNARKEISIIGLGKMGAGIARRLLEKGWTVHGYDANAAAMQELAKEGLKTADSPPALIAQLPTPRLLWLMIPARGKSESDPRPVDELLFGKDNISALLEKSDVVIDGGNSYYKEGIERGKKLGGLGVSFIDVGFSGGPSGARNGGCLMVGGDTAAFRANEQLFRDLSVEGGYQFFEGAGAGHFVKMVHNGIEYGMMQSIGEGFAILKASEYKLDLARVADVYNHKSVIESRLVGWLGNAFEEYGQDLDAVSGTVGHSGEGEWTAKTAKELGVEAKVIEESFQFRVRSAESPSFIGKVVSALRGQFGGHSVGGK</sequence>
<dbReference type="GO" id="GO:0004616">
    <property type="term" value="F:phosphogluconate dehydrogenase (decarboxylating) activity"/>
    <property type="evidence" value="ECO:0007669"/>
    <property type="project" value="InterPro"/>
</dbReference>
<keyword evidence="3" id="KW-0311">Gluconate utilization</keyword>
<dbReference type="InterPro" id="IPR004849">
    <property type="entry name" value="6DGDH_YqeC"/>
</dbReference>
<dbReference type="Gene3D" id="1.10.1040.10">
    <property type="entry name" value="N-(1-d-carboxylethyl)-l-norvaline Dehydrogenase, domain 2"/>
    <property type="match status" value="1"/>
</dbReference>
<dbReference type="SUPFAM" id="SSF48179">
    <property type="entry name" value="6-phosphogluconate dehydrogenase C-terminal domain-like"/>
    <property type="match status" value="1"/>
</dbReference>
<dbReference type="NCBIfam" id="TIGR00872">
    <property type="entry name" value="gnd_rel"/>
    <property type="match status" value="1"/>
</dbReference>
<accession>A0A1F6CMP4</accession>
<evidence type="ECO:0000256" key="2">
    <source>
        <dbReference type="ARBA" id="ARBA00023002"/>
    </source>
</evidence>
<protein>
    <submittedName>
        <fullName evidence="5">6-phosphogluconate dehydrogenase (Decarboxylating)</fullName>
    </submittedName>
</protein>
<dbReference type="Gene3D" id="3.40.50.720">
    <property type="entry name" value="NAD(P)-binding Rossmann-like Domain"/>
    <property type="match status" value="1"/>
</dbReference>
<evidence type="ECO:0000256" key="1">
    <source>
        <dbReference type="ARBA" id="ARBA00008419"/>
    </source>
</evidence>
<evidence type="ECO:0000256" key="3">
    <source>
        <dbReference type="ARBA" id="ARBA00023064"/>
    </source>
</evidence>
<dbReference type="SUPFAM" id="SSF51735">
    <property type="entry name" value="NAD(P)-binding Rossmann-fold domains"/>
    <property type="match status" value="1"/>
</dbReference>
<dbReference type="GO" id="GO:0050661">
    <property type="term" value="F:NADP binding"/>
    <property type="evidence" value="ECO:0007669"/>
    <property type="project" value="InterPro"/>
</dbReference>
<dbReference type="Pfam" id="PF03446">
    <property type="entry name" value="NAD_binding_2"/>
    <property type="match status" value="1"/>
</dbReference>
<dbReference type="PRINTS" id="PR00076">
    <property type="entry name" value="6PGDHDRGNASE"/>
</dbReference>
<dbReference type="GO" id="GO:0006098">
    <property type="term" value="P:pentose-phosphate shunt"/>
    <property type="evidence" value="ECO:0007669"/>
    <property type="project" value="InterPro"/>
</dbReference>
<dbReference type="InterPro" id="IPR008927">
    <property type="entry name" value="6-PGluconate_DH-like_C_sf"/>
</dbReference>
<dbReference type="PANTHER" id="PTHR11811">
    <property type="entry name" value="6-PHOSPHOGLUCONATE DEHYDROGENASE"/>
    <property type="match status" value="1"/>
</dbReference>
<dbReference type="SMART" id="SM01350">
    <property type="entry name" value="6PGD"/>
    <property type="match status" value="1"/>
</dbReference>